<reference evidence="3" key="1">
    <citation type="journal article" date="2013" name="PLoS Genet.">
        <title>The genome of Spraguea lophii and the basis of host-microsporidian interactions.</title>
        <authorList>
            <person name="Campbell S.E."/>
            <person name="Williams T.A."/>
            <person name="Yousuf A."/>
            <person name="Soanes D.M."/>
            <person name="Paszkiewicz K.H."/>
            <person name="Williams B.A.P."/>
        </authorList>
    </citation>
    <scope>NUCLEOTIDE SEQUENCE [LARGE SCALE GENOMIC DNA]</scope>
    <source>
        <strain evidence="3">42_110</strain>
    </source>
</reference>
<dbReference type="SFLD" id="SFLDG01129">
    <property type="entry name" value="C1.5:_HAD__Beta-PGM__Phosphata"/>
    <property type="match status" value="1"/>
</dbReference>
<dbReference type="OrthoDB" id="2194085at2759"/>
<evidence type="ECO:0000256" key="1">
    <source>
        <dbReference type="SAM" id="SignalP"/>
    </source>
</evidence>
<dbReference type="NCBIfam" id="TIGR01509">
    <property type="entry name" value="HAD-SF-IA-v3"/>
    <property type="match status" value="1"/>
</dbReference>
<feature type="signal peptide" evidence="1">
    <location>
        <begin position="1"/>
        <end position="18"/>
    </location>
</feature>
<keyword evidence="3" id="KW-1185">Reference proteome</keyword>
<gene>
    <name evidence="2" type="ORF">SLOPH_2379</name>
</gene>
<accession>S7WAT7</accession>
<proteinExistence type="predicted"/>
<feature type="chain" id="PRO_5004558872" evidence="1">
    <location>
        <begin position="19"/>
        <end position="380"/>
    </location>
</feature>
<protein>
    <submittedName>
        <fullName evidence="2">Haloacid dehalogenase</fullName>
    </submittedName>
</protein>
<dbReference type="InterPro" id="IPR006439">
    <property type="entry name" value="HAD-SF_hydro_IA"/>
</dbReference>
<sequence length="380" mass="45221">MSISFIYLLFYIIYGTTSEEQISRTSNIILRNDDSISPSSISSHIRSMHSEYNIKKISIVKVTEKILDLFDNGYLIVNHVSDLIKNFNQNKITLKYDFSITTKNNEEIKEIYQNKIDMFCFNEYLQKTDCDEKEKILVFDLDNTLYPYADGEKMIGINRWYKSFTEKLKKQKSLEKLKKHYEHTKCFKSKKKQRSYSENLDQLDVCTSQIRESDSLRSFNKCIELTKEQKAEEYLKSLFKSIFGRHVTLRQVYEILIYSIYKANFRLKEILKVIRHRKIIMSNGSLRHCILTLTNLQILDSFEAIFYRDTSITAIKKPHYLSYFTIMERYRLSDSKNFIFFDDKIANIEEAKLCGWTTIFIDGKLPTEDKIYNMIRKNKK</sequence>
<dbReference type="GO" id="GO:0016791">
    <property type="term" value="F:phosphatase activity"/>
    <property type="evidence" value="ECO:0007669"/>
    <property type="project" value="UniProtKB-ARBA"/>
</dbReference>
<evidence type="ECO:0000313" key="2">
    <source>
        <dbReference type="EMBL" id="EPR80070.1"/>
    </source>
</evidence>
<dbReference type="SUPFAM" id="SSF56784">
    <property type="entry name" value="HAD-like"/>
    <property type="match status" value="1"/>
</dbReference>
<name>S7WAT7_SPRLO</name>
<dbReference type="Gene3D" id="3.40.50.1000">
    <property type="entry name" value="HAD superfamily/HAD-like"/>
    <property type="match status" value="1"/>
</dbReference>
<dbReference type="VEuPathDB" id="MicrosporidiaDB:SLOPH_2379"/>
<dbReference type="InterPro" id="IPR023214">
    <property type="entry name" value="HAD_sf"/>
</dbReference>
<dbReference type="InterPro" id="IPR036412">
    <property type="entry name" value="HAD-like_sf"/>
</dbReference>
<evidence type="ECO:0000313" key="3">
    <source>
        <dbReference type="Proteomes" id="UP000014978"/>
    </source>
</evidence>
<organism evidence="2 3">
    <name type="scientific">Spraguea lophii (strain 42_110)</name>
    <name type="common">Microsporidian parasite</name>
    <dbReference type="NCBI Taxonomy" id="1358809"/>
    <lineage>
        <taxon>Eukaryota</taxon>
        <taxon>Fungi</taxon>
        <taxon>Fungi incertae sedis</taxon>
        <taxon>Microsporidia</taxon>
        <taxon>Spragueidae</taxon>
        <taxon>Spraguea</taxon>
    </lineage>
</organism>
<dbReference type="EMBL" id="ATCN01000022">
    <property type="protein sequence ID" value="EPR80070.1"/>
    <property type="molecule type" value="Genomic_DNA"/>
</dbReference>
<dbReference type="AlphaFoldDB" id="S7WAT7"/>
<dbReference type="SFLD" id="SFLDS00003">
    <property type="entry name" value="Haloacid_Dehalogenase"/>
    <property type="match status" value="1"/>
</dbReference>
<comment type="caution">
    <text evidence="2">The sequence shown here is derived from an EMBL/GenBank/DDBJ whole genome shotgun (WGS) entry which is preliminary data.</text>
</comment>
<keyword evidence="1" id="KW-0732">Signal</keyword>
<dbReference type="STRING" id="1358809.S7WAT7"/>
<dbReference type="Pfam" id="PF00702">
    <property type="entry name" value="Hydrolase"/>
    <property type="match status" value="1"/>
</dbReference>
<dbReference type="InParanoid" id="S7WAT7"/>
<dbReference type="Proteomes" id="UP000014978">
    <property type="component" value="Unassembled WGS sequence"/>
</dbReference>
<dbReference type="HOGENOM" id="CLU_727957_0_0_1"/>